<dbReference type="PANTHER" id="PTHR43775:SF51">
    <property type="entry name" value="INACTIVE PHENOLPHTHIOCEROL SYNTHESIS POLYKETIDE SYNTHASE TYPE I PKS1-RELATED"/>
    <property type="match status" value="1"/>
</dbReference>
<dbReference type="InterPro" id="IPR049900">
    <property type="entry name" value="PKS_mFAS_DH"/>
</dbReference>
<evidence type="ECO:0000313" key="13">
    <source>
        <dbReference type="EMBL" id="GAA5218160.1"/>
    </source>
</evidence>
<feature type="domain" description="Carrier" evidence="10">
    <location>
        <begin position="2777"/>
        <end position="2852"/>
    </location>
</feature>
<dbReference type="Pfam" id="PF00109">
    <property type="entry name" value="ketoacyl-synt"/>
    <property type="match status" value="1"/>
</dbReference>
<dbReference type="SMART" id="SM00827">
    <property type="entry name" value="PKS_AT"/>
    <property type="match status" value="1"/>
</dbReference>
<evidence type="ECO:0000256" key="8">
    <source>
        <dbReference type="PROSITE-ProRule" id="PRU01363"/>
    </source>
</evidence>
<dbReference type="Gene3D" id="3.40.47.10">
    <property type="match status" value="1"/>
</dbReference>
<feature type="region of interest" description="Disordered" evidence="9">
    <location>
        <begin position="268"/>
        <end position="296"/>
    </location>
</feature>
<dbReference type="SMART" id="SM00822">
    <property type="entry name" value="PKS_KR"/>
    <property type="match status" value="2"/>
</dbReference>
<dbReference type="InterPro" id="IPR016039">
    <property type="entry name" value="Thiolase-like"/>
</dbReference>
<keyword evidence="6" id="KW-0511">Multifunctional enzyme</keyword>
<dbReference type="Pfam" id="PF13602">
    <property type="entry name" value="ADH_zinc_N_2"/>
    <property type="match status" value="1"/>
</dbReference>
<dbReference type="Pfam" id="PF00698">
    <property type="entry name" value="Acyl_transf_1"/>
    <property type="match status" value="1"/>
</dbReference>
<evidence type="ECO:0000259" key="11">
    <source>
        <dbReference type="PROSITE" id="PS52004"/>
    </source>
</evidence>
<dbReference type="Gene3D" id="3.90.180.10">
    <property type="entry name" value="Medium-chain alcohol dehydrogenases, catalytic domain"/>
    <property type="match status" value="1"/>
</dbReference>
<dbReference type="InterPro" id="IPR002364">
    <property type="entry name" value="Quin_OxRdtase/zeta-crystal_CS"/>
</dbReference>
<feature type="region of interest" description="N-terminal hotdog fold" evidence="8">
    <location>
        <begin position="1"/>
        <end position="62"/>
    </location>
</feature>
<dbReference type="InterPro" id="IPR013154">
    <property type="entry name" value="ADH-like_N"/>
</dbReference>
<dbReference type="InterPro" id="IPR049551">
    <property type="entry name" value="PKS_DH_C"/>
</dbReference>
<dbReference type="InterPro" id="IPR006162">
    <property type="entry name" value="Ppantetheine_attach_site"/>
</dbReference>
<gene>
    <name evidence="13" type="ORF">GCM10023323_77810</name>
</gene>
<keyword evidence="5" id="KW-0045">Antibiotic biosynthesis</keyword>
<dbReference type="PROSITE" id="PS00606">
    <property type="entry name" value="KS3_1"/>
    <property type="match status" value="1"/>
</dbReference>
<dbReference type="InterPro" id="IPR055123">
    <property type="entry name" value="SpnB-like_Rossmann"/>
</dbReference>
<dbReference type="Pfam" id="PF08240">
    <property type="entry name" value="ADH_N"/>
    <property type="match status" value="1"/>
</dbReference>
<keyword evidence="2" id="KW-0596">Phosphopantetheine</keyword>
<keyword evidence="4" id="KW-0808">Transferase</keyword>
<reference evidence="14" key="1">
    <citation type="journal article" date="2019" name="Int. J. Syst. Evol. Microbiol.">
        <title>The Global Catalogue of Microorganisms (GCM) 10K type strain sequencing project: providing services to taxonomists for standard genome sequencing and annotation.</title>
        <authorList>
            <consortium name="The Broad Institute Genomics Platform"/>
            <consortium name="The Broad Institute Genome Sequencing Center for Infectious Disease"/>
            <person name="Wu L."/>
            <person name="Ma J."/>
        </authorList>
    </citation>
    <scope>NUCLEOTIDE SEQUENCE [LARGE SCALE GENOMIC DNA]</scope>
    <source>
        <strain evidence="14">JCM 18306</strain>
    </source>
</reference>
<sequence length="2900" mass="300586">MVEELVVEAPVVVPERGGLRLQVVVEGEGEGGRRRVSVHGSVDGVVWARHARGVVSGGVGVSGFGWGQWPPVGAEPVGVEGFYESRVGVEYGPLFRGLRAAWRRGGEVFAEVALPEGVDVGGFGVHPALFDAALHCGVLAGVGEVDGGVLLPFAFGEVVLHASGATALRVAVTPDGSGGMALRAVDPAGTPVLSVGSLAFRPLPAGQLPTAGSATQEKLFRVDWTPVAQAGTALPLTEFTDAAELVAEIRRGAGVPQTLILDLSGSADQAGDTGAAGPAGSLAPDAARRARMDAEAGPRRVRALTARALDALQSWSAHPELEPATLVVLTSGAVAVDGADELRDPAAAAVWGLVRSAQSENPDRVVLVDLDRDPASREALGALLATGEPQLAVRAGEARAPRLARGTGDTLPVPADTAAWHLDVTERGTLANLALVPGAGGAPLTEGQVRVNVRAAGVNFRDVMITLGMYPGEAVLGGEGAGVVVEVGPGVTGLAPGDRVMGLLENGFGPLAVADRRKLVRMPRGWSFEQAASVPIVFLTAYYGLHDLAGLRAGQSVLVHAAAGGVGSAAVQLARHWGAEVFGTASPGKWEALRAAGVAEDHLASSRDLGFRDRFRATTGGRGVDVVLDSLAGEFVDASLDLLPRGGRFLEMGKTDIREATEVAATRPGVDYQAFDLVEAGPERIQELLTELVALFESGALEPPRLKVWDVRHAPEAFRFLSQARHIGKVVLTMPRALDPEGTVWISGTGSLGGLTARHLVSAHGVRHVLLTSRRGGDAAGMPELVSSLRELGAEVTVAACDAADRDAVRAVLDTIAPDRPLTAVVHTAGVLDDGVVSALTPERLDTVFAPKVDAAWNLHELTRDLDLAAFVLFSSAAGTFGNPGQGNYAAANAYLDALARHRRAQGLPATSFAWGLWAYGSEMTARLDDADLRRTERSGMLGLTAESGMALLDAGLDAADAALVPAVLDLAHLRAASTGAPVPPLLRGLVRPGRQTVSGAAPAIGSPADRLAALPADERERFLVDLIRGHAATVLGHASPDTVDATRAFKDTGFDSLTAVELRNRLGTATGLRLPATVVFDHPNPIALARQVRTLLLGDRATAPTAADAVPVPAAADDDPIAIVAMSCRFPGGVASPEDLWSLVADGGDAIGDFPDNRGWDLEHLFDPDPENQGTSYVRQGAFLYDAGEFDAGFFGISPREALAMDPQQRLLLETSWEAVERAGIDPASLRGGKIGVYTGLISHDYTYGMHHDAGDLEGYRLTGTAGSVASGRVSYFLGLEGPSLSVDTACSSSLVSLHLAVQALRSGECTMALAGGAMLMASPDTFVEFSRQRGLAADARVKAFAGAADGTAWSEGVGVLLVERLSDARRAGHPVLAVVRGSAVNQDGASNGLTAPNGPSQQRVIRAALASAGLVAADVDAVEAHGTGTTLGDPIEAQALLATYGQDRPEDRPLWLGSLKSNIGHAQAAAGVGSVIKMVMALRHGVLPRTLHVDEPTSKVDWSAGAVELLTEARPWPRGDGPRRAGVSSFGVSGTNAHVILEEAPADDTPPSPDESAAETGIAPDGGAGVPLPWMLSARTRTALRGQAERLAAHLTDHAAQPAADVAFSLATTRAALDHRAVVIAAGGEEARAALAALAAGEPAHDLVTGTADVRGKTVFVFPGQGSQWPGMGAELLDSSPVFAARMAECAAALAPYTDWSLQDVIRQVEGAASLDRVDVVQPASFAVMVSLAALWRSLGVTPDAVVGHSQGEIAAAAVAGALSLEDAAKVVALRSRAIARGLAGHGGMMSIALPAEQVARRLPEGVEIAVVNSPSSVVVAGAPTALEALGAELRTDGVRVRMVPVDYASHSSYVELVRDELADLLTGLEPRRAEVPLYSTVDGDWQDGGEMDAGYWYRNLRQTVRFREATDALVDQGHRFFVEVSAHPVVATSVQEVLDARDGVTGVVTGTLRRDEGSAKRVLKSLAELHVRGAETAREAPFAATGAQRIDLPTYAFQREHYWHAEAPGTGDMAAAGLDTAGHPLVGAVVPLPGSGGVLATGRLAPATSPWLADHQVSGAGLVPGAALVDLVIGVGDEVGAGVVEELVIEAPLVVGDRAGTRIQTAVAGADEAGRREVSVYGAAEGGTWTRHAHGTLVERGTGADFALGQWPPADAVPVDIGDFYERQAESGLEYGPLFQGLTAVWRRGAEVFAEVALPDGVEGGAYGLHPALFDAALHAGTFAGVGGGSEAGPLLPFAWSGVELHASGAAALRVAITSDDSGAMTLRAADEAGEAVLSVDSLVLRPLVPGLAGSSGGSPDALFRLEWTPVERPTAAPQHEPVPADGRSADSPRTAAGDVPDTELVDLLALADVTGADGRGADDEPQRVRRLAGRALTLLQQWLADPARERTRLVLITRGAVAVEGPEEITDPAAAAVWGLVRSAQAENPGRIVLADLDTDPASRAALPAALAVGEPQLALREGRVSVSRLVRAAVGPAGSERAWDSDGTVLITGGTGMIGRLVARHVITEFGVRRVLITSRSGRRAPGAEELAAELAALGGRVSIEACDVSDREALRALLDSVPPEHPLTAVVHAAGVLDDGVVSALTPERLDTVFAPKVDAAWNLHELTRDLDLAAFVLFSSAAGTFGNPGQGNYAAANAYLDALARLRQAQKLPAVSLAWGLWAEAGRMTGHLSEADLRRSRSGGMLGMSSEEGMLLLDAALRTREALLVPAKLDLAGLGARGDGGSPEVPWLLRGLVRPPARRTARTARRPEGSSLADRLAALPDTERTRILLDLVTDQVAAVLGRSAADGIEPTQQFKDVGFDSLLAVELRNRLSETTGTRLPATLVFDHPTPTALARRLKEQLVPTPEEPVAEQPAAGAGGGGIEIDDDFDLDTASDEDLFDLIDSELGGS</sequence>
<dbReference type="CDD" id="cd00833">
    <property type="entry name" value="PKS"/>
    <property type="match status" value="1"/>
</dbReference>
<dbReference type="InterPro" id="IPR020841">
    <property type="entry name" value="PKS_Beta-ketoAc_synthase_dom"/>
</dbReference>
<evidence type="ECO:0000256" key="9">
    <source>
        <dbReference type="SAM" id="MobiDB-lite"/>
    </source>
</evidence>
<feature type="region of interest" description="N-terminal hotdog fold" evidence="8">
    <location>
        <begin position="2026"/>
        <end position="2147"/>
    </location>
</feature>
<dbReference type="InterPro" id="IPR013968">
    <property type="entry name" value="PKS_KR"/>
</dbReference>
<dbReference type="Gene3D" id="3.30.70.3290">
    <property type="match status" value="1"/>
</dbReference>
<feature type="domain" description="PKS/mFAS DH" evidence="12">
    <location>
        <begin position="1"/>
        <end position="209"/>
    </location>
</feature>
<dbReference type="InterPro" id="IPR018201">
    <property type="entry name" value="Ketoacyl_synth_AS"/>
</dbReference>
<name>A0ABP9TJ74_9ACTN</name>
<dbReference type="SMART" id="SM00826">
    <property type="entry name" value="PKS_DH"/>
    <property type="match status" value="2"/>
</dbReference>
<dbReference type="InterPro" id="IPR011032">
    <property type="entry name" value="GroES-like_sf"/>
</dbReference>
<evidence type="ECO:0008006" key="15">
    <source>
        <dbReference type="Google" id="ProtNLM"/>
    </source>
</evidence>
<dbReference type="CDD" id="cd05195">
    <property type="entry name" value="enoyl_red"/>
    <property type="match status" value="1"/>
</dbReference>
<dbReference type="SUPFAM" id="SSF52151">
    <property type="entry name" value="FabD/lysophospholipase-like"/>
    <property type="match status" value="1"/>
</dbReference>
<evidence type="ECO:0000256" key="3">
    <source>
        <dbReference type="ARBA" id="ARBA00022553"/>
    </source>
</evidence>
<evidence type="ECO:0000313" key="14">
    <source>
        <dbReference type="Proteomes" id="UP001499878"/>
    </source>
</evidence>
<dbReference type="Pfam" id="PF08659">
    <property type="entry name" value="KR"/>
    <property type="match status" value="2"/>
</dbReference>
<evidence type="ECO:0000256" key="4">
    <source>
        <dbReference type="ARBA" id="ARBA00022679"/>
    </source>
</evidence>
<feature type="region of interest" description="C-terminal hotdog fold" evidence="8">
    <location>
        <begin position="2159"/>
        <end position="2297"/>
    </location>
</feature>
<evidence type="ECO:0000256" key="7">
    <source>
        <dbReference type="ARBA" id="ARBA00023315"/>
    </source>
</evidence>
<proteinExistence type="predicted"/>
<dbReference type="Gene3D" id="3.40.50.11460">
    <property type="match status" value="1"/>
</dbReference>
<dbReference type="InterPro" id="IPR020843">
    <property type="entry name" value="ER"/>
</dbReference>
<dbReference type="Pfam" id="PF16197">
    <property type="entry name" value="KAsynt_C_assoc"/>
    <property type="match status" value="1"/>
</dbReference>
<dbReference type="InterPro" id="IPR014030">
    <property type="entry name" value="Ketoacyl_synth_N"/>
</dbReference>
<comment type="pathway">
    <text evidence="1">Antibiotic biosynthesis.</text>
</comment>
<dbReference type="InterPro" id="IPR036736">
    <property type="entry name" value="ACP-like_sf"/>
</dbReference>
<keyword evidence="7" id="KW-0012">Acyltransferase</keyword>
<keyword evidence="14" id="KW-1185">Reference proteome</keyword>
<dbReference type="InterPro" id="IPR036291">
    <property type="entry name" value="NAD(P)-bd_dom_sf"/>
</dbReference>
<dbReference type="InterPro" id="IPR014031">
    <property type="entry name" value="Ketoacyl_synth_C"/>
</dbReference>
<dbReference type="InterPro" id="IPR020806">
    <property type="entry name" value="PKS_PP-bd"/>
</dbReference>
<dbReference type="SMART" id="SM00823">
    <property type="entry name" value="PKS_PP"/>
    <property type="match status" value="2"/>
</dbReference>
<dbReference type="InterPro" id="IPR032821">
    <property type="entry name" value="PKS_assoc"/>
</dbReference>
<evidence type="ECO:0000256" key="5">
    <source>
        <dbReference type="ARBA" id="ARBA00023194"/>
    </source>
</evidence>
<evidence type="ECO:0000259" key="10">
    <source>
        <dbReference type="PROSITE" id="PS50075"/>
    </source>
</evidence>
<evidence type="ECO:0000256" key="6">
    <source>
        <dbReference type="ARBA" id="ARBA00023268"/>
    </source>
</evidence>
<dbReference type="Gene3D" id="1.10.1200.10">
    <property type="entry name" value="ACP-like"/>
    <property type="match status" value="2"/>
</dbReference>
<feature type="region of interest" description="Disordered" evidence="9">
    <location>
        <begin position="1546"/>
        <end position="1567"/>
    </location>
</feature>
<dbReference type="Gene3D" id="3.10.129.110">
    <property type="entry name" value="Polyketide synthase dehydratase"/>
    <property type="match status" value="2"/>
</dbReference>
<feature type="domain" description="Ketosynthase family 3 (KS3)" evidence="11">
    <location>
        <begin position="1119"/>
        <end position="1545"/>
    </location>
</feature>
<dbReference type="Pfam" id="PF00550">
    <property type="entry name" value="PP-binding"/>
    <property type="match status" value="2"/>
</dbReference>
<dbReference type="InterPro" id="IPR042104">
    <property type="entry name" value="PKS_dehydratase_sf"/>
</dbReference>
<dbReference type="InterPro" id="IPR057326">
    <property type="entry name" value="KR_dom"/>
</dbReference>
<dbReference type="PROSITE" id="PS52004">
    <property type="entry name" value="KS3_2"/>
    <property type="match status" value="1"/>
</dbReference>
<feature type="compositionally biased region" description="Basic and acidic residues" evidence="9">
    <location>
        <begin position="286"/>
        <end position="296"/>
    </location>
</feature>
<dbReference type="PROSITE" id="PS52019">
    <property type="entry name" value="PKS_MFAS_DH"/>
    <property type="match status" value="2"/>
</dbReference>
<dbReference type="SUPFAM" id="SSF51735">
    <property type="entry name" value="NAD(P)-binding Rossmann-fold domains"/>
    <property type="match status" value="5"/>
</dbReference>
<accession>A0ABP9TJ74</accession>
<dbReference type="SUPFAM" id="SSF55048">
    <property type="entry name" value="Probable ACP-binding domain of malonyl-CoA ACP transacylase"/>
    <property type="match status" value="1"/>
</dbReference>
<dbReference type="EMBL" id="BAABJR010000044">
    <property type="protein sequence ID" value="GAA5218160.1"/>
    <property type="molecule type" value="Genomic_DNA"/>
</dbReference>
<dbReference type="SUPFAM" id="SSF47336">
    <property type="entry name" value="ACP-like"/>
    <property type="match status" value="2"/>
</dbReference>
<dbReference type="InterPro" id="IPR050091">
    <property type="entry name" value="PKS_NRPS_Biosynth_Enz"/>
</dbReference>
<feature type="region of interest" description="Disordered" evidence="9">
    <location>
        <begin position="2853"/>
        <end position="2879"/>
    </location>
</feature>
<protein>
    <recommendedName>
        <fullName evidence="15">SDR family NAD(P)-dependent oxidoreductase</fullName>
    </recommendedName>
</protein>
<dbReference type="SMART" id="SM00825">
    <property type="entry name" value="PKS_KS"/>
    <property type="match status" value="1"/>
</dbReference>
<dbReference type="PROSITE" id="PS01162">
    <property type="entry name" value="QOR_ZETA_CRYSTAL"/>
    <property type="match status" value="1"/>
</dbReference>
<feature type="domain" description="PKS/mFAS DH" evidence="12">
    <location>
        <begin position="2026"/>
        <end position="2297"/>
    </location>
</feature>
<organism evidence="13 14">
    <name type="scientific">Streptomyces thinghirensis</name>
    <dbReference type="NCBI Taxonomy" id="551547"/>
    <lineage>
        <taxon>Bacteria</taxon>
        <taxon>Bacillati</taxon>
        <taxon>Actinomycetota</taxon>
        <taxon>Actinomycetes</taxon>
        <taxon>Kitasatosporales</taxon>
        <taxon>Streptomycetaceae</taxon>
        <taxon>Streptomyces</taxon>
    </lineage>
</organism>
<dbReference type="Pfam" id="PF21089">
    <property type="entry name" value="PKS_DH_N"/>
    <property type="match status" value="1"/>
</dbReference>
<dbReference type="InterPro" id="IPR049552">
    <property type="entry name" value="PKS_DH_N"/>
</dbReference>
<comment type="caution">
    <text evidence="13">The sequence shown here is derived from an EMBL/GenBank/DDBJ whole genome shotgun (WGS) entry which is preliminary data.</text>
</comment>
<dbReference type="SMART" id="SM01294">
    <property type="entry name" value="PKS_PP_betabranch"/>
    <property type="match status" value="2"/>
</dbReference>
<dbReference type="SUPFAM" id="SSF53901">
    <property type="entry name" value="Thiolase-like"/>
    <property type="match status" value="1"/>
</dbReference>
<dbReference type="InterPro" id="IPR016035">
    <property type="entry name" value="Acyl_Trfase/lysoPLipase"/>
</dbReference>
<dbReference type="InterPro" id="IPR020807">
    <property type="entry name" value="PKS_DH"/>
</dbReference>
<dbReference type="PANTHER" id="PTHR43775">
    <property type="entry name" value="FATTY ACID SYNTHASE"/>
    <property type="match status" value="1"/>
</dbReference>
<dbReference type="InterPro" id="IPR001227">
    <property type="entry name" value="Ac_transferase_dom_sf"/>
</dbReference>
<evidence type="ECO:0000256" key="2">
    <source>
        <dbReference type="ARBA" id="ARBA00022450"/>
    </source>
</evidence>
<evidence type="ECO:0000259" key="12">
    <source>
        <dbReference type="PROSITE" id="PS52019"/>
    </source>
</evidence>
<dbReference type="InterPro" id="IPR009081">
    <property type="entry name" value="PP-bd_ACP"/>
</dbReference>
<dbReference type="Gene3D" id="3.40.50.720">
    <property type="entry name" value="NAD(P)-binding Rossmann-like Domain"/>
    <property type="match status" value="2"/>
</dbReference>
<dbReference type="PROSITE" id="PS00012">
    <property type="entry name" value="PHOSPHOPANTETHEINE"/>
    <property type="match status" value="2"/>
</dbReference>
<dbReference type="SMART" id="SM00829">
    <property type="entry name" value="PKS_ER"/>
    <property type="match status" value="1"/>
</dbReference>
<dbReference type="SUPFAM" id="SSF50129">
    <property type="entry name" value="GroES-like"/>
    <property type="match status" value="1"/>
</dbReference>
<dbReference type="CDD" id="cd08956">
    <property type="entry name" value="KR_3_FAS_SDR_x"/>
    <property type="match status" value="2"/>
</dbReference>
<evidence type="ECO:0000256" key="1">
    <source>
        <dbReference type="ARBA" id="ARBA00004792"/>
    </source>
</evidence>
<feature type="active site" description="Proton donor; for dehydratase activity" evidence="8">
    <location>
        <position position="2218"/>
    </location>
</feature>
<comment type="caution">
    <text evidence="8">Lacks conserved residue(s) required for the propagation of feature annotation.</text>
</comment>
<dbReference type="Pfam" id="PF02801">
    <property type="entry name" value="Ketoacyl-synt_C"/>
    <property type="match status" value="1"/>
</dbReference>
<feature type="region of interest" description="C-terminal hotdog fold" evidence="8">
    <location>
        <begin position="74"/>
        <end position="209"/>
    </location>
</feature>
<dbReference type="PROSITE" id="PS50075">
    <property type="entry name" value="CARRIER"/>
    <property type="match status" value="2"/>
</dbReference>
<dbReference type="Proteomes" id="UP001499878">
    <property type="component" value="Unassembled WGS sequence"/>
</dbReference>
<dbReference type="InterPro" id="IPR014043">
    <property type="entry name" value="Acyl_transferase_dom"/>
</dbReference>
<dbReference type="Pfam" id="PF22953">
    <property type="entry name" value="SpnB_Rossmann"/>
    <property type="match status" value="2"/>
</dbReference>
<feature type="region of interest" description="Disordered" evidence="9">
    <location>
        <begin position="2317"/>
        <end position="2342"/>
    </location>
</feature>
<dbReference type="Gene3D" id="3.40.366.10">
    <property type="entry name" value="Malonyl-Coenzyme A Acyl Carrier Protein, domain 2"/>
    <property type="match status" value="1"/>
</dbReference>
<dbReference type="InterPro" id="IPR016036">
    <property type="entry name" value="Malonyl_transacylase_ACP-bd"/>
</dbReference>
<feature type="domain" description="Carrier" evidence="10">
    <location>
        <begin position="1022"/>
        <end position="1097"/>
    </location>
</feature>
<feature type="active site" description="Proton acceptor; for dehydratase activity" evidence="8">
    <location>
        <position position="2058"/>
    </location>
</feature>
<dbReference type="Pfam" id="PF14765">
    <property type="entry name" value="PS-DH"/>
    <property type="match status" value="2"/>
</dbReference>
<keyword evidence="3" id="KW-0597">Phosphoprotein</keyword>